<evidence type="ECO:0000256" key="5">
    <source>
        <dbReference type="ARBA" id="ARBA00022793"/>
    </source>
</evidence>
<dbReference type="GO" id="GO:0004640">
    <property type="term" value="F:phosphoribosylanthranilate isomerase activity"/>
    <property type="evidence" value="ECO:0007669"/>
    <property type="project" value="TreeGrafter"/>
</dbReference>
<dbReference type="InterPro" id="IPR011060">
    <property type="entry name" value="RibuloseP-bd_barrel"/>
</dbReference>
<keyword evidence="8 9" id="KW-0456">Lyase</keyword>
<evidence type="ECO:0000256" key="2">
    <source>
        <dbReference type="ARBA" id="ARBA00004696"/>
    </source>
</evidence>
<evidence type="ECO:0000256" key="3">
    <source>
        <dbReference type="ARBA" id="ARBA00008737"/>
    </source>
</evidence>
<keyword evidence="5 9" id="KW-0210">Decarboxylase</keyword>
<comment type="pathway">
    <text evidence="2 9">Amino-acid biosynthesis; L-tryptophan biosynthesis; L-tryptophan from chorismate: step 4/5.</text>
</comment>
<dbReference type="InterPro" id="IPR001468">
    <property type="entry name" value="Indole-3-GlycerolPSynthase_CS"/>
</dbReference>
<dbReference type="HAMAP" id="MF_00134_A">
    <property type="entry name" value="IGPS_A"/>
    <property type="match status" value="1"/>
</dbReference>
<keyword evidence="4 9" id="KW-0028">Amino-acid biosynthesis</keyword>
<dbReference type="InterPro" id="IPR013785">
    <property type="entry name" value="Aldolase_TIM"/>
</dbReference>
<dbReference type="CDD" id="cd00331">
    <property type="entry name" value="IGPS"/>
    <property type="match status" value="1"/>
</dbReference>
<protein>
    <recommendedName>
        <fullName evidence="9">Indole-3-glycerol phosphate synthase</fullName>
        <shortName evidence="9">IGPS</shortName>
        <ecNumber evidence="9">4.1.1.48</ecNumber>
    </recommendedName>
</protein>
<evidence type="ECO:0000256" key="7">
    <source>
        <dbReference type="ARBA" id="ARBA00023141"/>
    </source>
</evidence>
<evidence type="ECO:0000313" key="11">
    <source>
        <dbReference type="EMBL" id="CAD2079986.1"/>
    </source>
</evidence>
<reference evidence="11 12" key="1">
    <citation type="submission" date="2020-07" db="EMBL/GenBank/DDBJ databases">
        <authorList>
            <person name="Criscuolo A."/>
        </authorList>
    </citation>
    <scope>NUCLEOTIDE SEQUENCE [LARGE SCALE GENOMIC DNA]</scope>
    <source>
        <strain evidence="11">CIP111649</strain>
    </source>
</reference>
<sequence>MTILDTLVQVKQKELKDYPENVEVVAREKPRNFLKHLNEAPGISLIAEVKRASPSKGDINTEMNPLEQAQKYVDGGADAISVLTESEYFKGDIEDMKAISKSFDVPVLNKDFIIDKRQIARAYNFGADIILLIVTILNDEELSTLYDYAKSLDLNVIVEVHNDKEIERALKISPEIIGINNRDLKTFTVDISNTENLIDKYKKDGIHFIAESGIHDSNDARRMVDKGASAMLVGESLMKASNIKEKIKELKEGVTVES</sequence>
<comment type="catalytic activity">
    <reaction evidence="1 9">
        <text>1-(2-carboxyphenylamino)-1-deoxy-D-ribulose 5-phosphate + H(+) = (1S,2R)-1-C-(indol-3-yl)glycerol 3-phosphate + CO2 + H2O</text>
        <dbReference type="Rhea" id="RHEA:23476"/>
        <dbReference type="ChEBI" id="CHEBI:15377"/>
        <dbReference type="ChEBI" id="CHEBI:15378"/>
        <dbReference type="ChEBI" id="CHEBI:16526"/>
        <dbReference type="ChEBI" id="CHEBI:58613"/>
        <dbReference type="ChEBI" id="CHEBI:58866"/>
        <dbReference type="EC" id="4.1.1.48"/>
    </reaction>
</comment>
<accession>A0A6V7RNE8</accession>
<dbReference type="EC" id="4.1.1.48" evidence="9"/>
<evidence type="ECO:0000256" key="9">
    <source>
        <dbReference type="HAMAP-Rule" id="MF_00134"/>
    </source>
</evidence>
<dbReference type="SUPFAM" id="SSF51366">
    <property type="entry name" value="Ribulose-phoshate binding barrel"/>
    <property type="match status" value="1"/>
</dbReference>
<proteinExistence type="inferred from homology"/>
<name>A0A6V7RNE8_9STAP</name>
<evidence type="ECO:0000313" key="12">
    <source>
        <dbReference type="Proteomes" id="UP000589351"/>
    </source>
</evidence>
<dbReference type="GO" id="GO:0000162">
    <property type="term" value="P:L-tryptophan biosynthetic process"/>
    <property type="evidence" value="ECO:0007669"/>
    <property type="project" value="UniProtKB-UniRule"/>
</dbReference>
<organism evidence="11 12">
    <name type="scientific">Jeotgalicoccus meleagridis</name>
    <dbReference type="NCBI Taxonomy" id="2759181"/>
    <lineage>
        <taxon>Bacteria</taxon>
        <taxon>Bacillati</taxon>
        <taxon>Bacillota</taxon>
        <taxon>Bacilli</taxon>
        <taxon>Bacillales</taxon>
        <taxon>Staphylococcaceae</taxon>
        <taxon>Jeotgalicoccus</taxon>
    </lineage>
</organism>
<dbReference type="FunFam" id="3.20.20.70:FF:000024">
    <property type="entry name" value="Indole-3-glycerol phosphate synthase"/>
    <property type="match status" value="1"/>
</dbReference>
<dbReference type="UniPathway" id="UPA00035">
    <property type="reaction ID" value="UER00043"/>
</dbReference>
<keyword evidence="7 9" id="KW-0057">Aromatic amino acid biosynthesis</keyword>
<dbReference type="AlphaFoldDB" id="A0A6V7RNE8"/>
<dbReference type="NCBIfam" id="NF001377">
    <property type="entry name" value="PRK00278.2-4"/>
    <property type="match status" value="1"/>
</dbReference>
<dbReference type="Pfam" id="PF00218">
    <property type="entry name" value="IGPS"/>
    <property type="match status" value="1"/>
</dbReference>
<dbReference type="RefSeq" id="WP_185126317.1">
    <property type="nucleotide sequence ID" value="NZ_CAJEWD010000008.1"/>
</dbReference>
<evidence type="ECO:0000256" key="4">
    <source>
        <dbReference type="ARBA" id="ARBA00022605"/>
    </source>
</evidence>
<evidence type="ECO:0000256" key="1">
    <source>
        <dbReference type="ARBA" id="ARBA00001633"/>
    </source>
</evidence>
<dbReference type="InterPro" id="IPR045186">
    <property type="entry name" value="Indole-3-glycerol_P_synth"/>
</dbReference>
<keyword evidence="12" id="KW-1185">Reference proteome</keyword>
<dbReference type="GO" id="GO:0004425">
    <property type="term" value="F:indole-3-glycerol-phosphate synthase activity"/>
    <property type="evidence" value="ECO:0007669"/>
    <property type="project" value="UniProtKB-UniRule"/>
</dbReference>
<dbReference type="Proteomes" id="UP000589351">
    <property type="component" value="Unassembled WGS sequence"/>
</dbReference>
<dbReference type="EMBL" id="CAJEWD010000008">
    <property type="protein sequence ID" value="CAD2079986.1"/>
    <property type="molecule type" value="Genomic_DNA"/>
</dbReference>
<dbReference type="NCBIfam" id="NF001371">
    <property type="entry name" value="PRK00278.1-3"/>
    <property type="match status" value="1"/>
</dbReference>
<evidence type="ECO:0000259" key="10">
    <source>
        <dbReference type="Pfam" id="PF00218"/>
    </source>
</evidence>
<evidence type="ECO:0000256" key="8">
    <source>
        <dbReference type="ARBA" id="ARBA00023239"/>
    </source>
</evidence>
<gene>
    <name evidence="9 11" type="primary">trpC</name>
    <name evidence="11" type="ORF">JEODO184_01811</name>
</gene>
<dbReference type="HAMAP" id="MF_00134_B">
    <property type="entry name" value="IGPS_B"/>
    <property type="match status" value="1"/>
</dbReference>
<comment type="similarity">
    <text evidence="3 9">Belongs to the TrpC family.</text>
</comment>
<dbReference type="Gene3D" id="3.20.20.70">
    <property type="entry name" value="Aldolase class I"/>
    <property type="match status" value="1"/>
</dbReference>
<dbReference type="InterPro" id="IPR013798">
    <property type="entry name" value="Indole-3-glycerol_P_synth_dom"/>
</dbReference>
<dbReference type="PANTHER" id="PTHR22854">
    <property type="entry name" value="TRYPTOPHAN BIOSYNTHESIS PROTEIN"/>
    <property type="match status" value="1"/>
</dbReference>
<dbReference type="PROSITE" id="PS00614">
    <property type="entry name" value="IGPS"/>
    <property type="match status" value="1"/>
</dbReference>
<dbReference type="PANTHER" id="PTHR22854:SF2">
    <property type="entry name" value="INDOLE-3-GLYCEROL-PHOSPHATE SYNTHASE"/>
    <property type="match status" value="1"/>
</dbReference>
<feature type="domain" description="Indole-3-glycerol phosphate synthase" evidence="10">
    <location>
        <begin position="9"/>
        <end position="250"/>
    </location>
</feature>
<keyword evidence="6 9" id="KW-0822">Tryptophan biosynthesis</keyword>
<comment type="caution">
    <text evidence="11">The sequence shown here is derived from an EMBL/GenBank/DDBJ whole genome shotgun (WGS) entry which is preliminary data.</text>
</comment>
<evidence type="ECO:0000256" key="6">
    <source>
        <dbReference type="ARBA" id="ARBA00022822"/>
    </source>
</evidence>